<protein>
    <submittedName>
        <fullName evidence="3">Uncharacterized protein</fullName>
    </submittedName>
</protein>
<feature type="compositionally biased region" description="Acidic residues" evidence="1">
    <location>
        <begin position="107"/>
        <end position="116"/>
    </location>
</feature>
<evidence type="ECO:0000313" key="3">
    <source>
        <dbReference type="EMBL" id="NWK54204.1"/>
    </source>
</evidence>
<sequence length="1172" mass="128671">MKISTAVIQIRQRPVQRGGFALVATMSVMVILLMVALSMLSLSTITLRESGQDEQVQVARANARLALMHAIGELQLTMGPDQRVSAEGAMTGEAGHGKSHWVGAWSSEDEDGDDEPDGTFEGWLVSRALGGEVSYESIQSNAPTGDQTWVRLVGAGSANTKVDTKSEVLVERVRVMGRESGMAGSRLAGHYAWWVGDEGVKARVDMQNIQQDANLASQGTQRSSIEVIPGFESVDSTGHEIRKMVTTGTAGKLRGASVQALKDHFHSMTVHSLALQTDTRQGGLKTDLSLLFEMTDEDFEAIDPANYAPYVNAQTPVSDAKEIPKGLLFYDQGIHGPTIDLLRNHYRQYKTIRGDGASPMKVAHASFPNKTEFGQGMWRRTACIHAWHWGLHTDPNTSKRIKPVWWGSGDFPVTRLLKGNVTPYLNRVMMYFSVQAVPLADATPDDFSDDTYNLHLKLQPILYVHNPYNVRMRVDGMRYLKNISEAQLWIRKNRSWPEKIDFGSLLDANDEAKPITSGDRNGEAQFVVDHAVDFAPGEMKIFVPSRQQSWGTAMKMKELGDAFQPDEMALTVDLTYVTGNGGGPTAAISQIPSGSQLQISLRWGAYAKEDFELYEHARGGYNTVWSGLSQWRPQYSTGALTTNGWSDAWNAPSHHVEDLMTITPVVVDDRFVKPAKFDRYETTPNGNRSVATVVGPSSFVMGNPLSSSDSNVLGVISNCNRIPGAGMYSNITHSHMDYGQVGYPYFQNAFIDNYGTWGSNNGAAGERYSTVLEVPTAPVFSLGALQHANIAVEGYQPGLAIGNSLPNLTMRDHTKIVEPVFGQQNYDLSYMTNRALWDAYFFSSITPRPEDASYASLTLAPIKDIERVVSEFVSGKKPLGNSRMRLITDQSQGAKREQELKHFQMSAAHLGVAGGFNVNSTSVEAWSAFLSGYRDATLRTASGVDKNDEVSAFPRMTLSVDKGGQDPVADNERAWTGFSQLSDTQVEELAKEIVTQLQSRAKLRKGEAAVTPCLTMGQFVNRMLTGNDEVKQRGILQAAIEVSGLNETMDNYGTYDCSLYGSQPEQHAYLGDGKNTGISAASSSPSYVLQGDILQALGASMTVRSDTFIIRSYGDAVDANGEVTARAWCEAIVQRVPEPVIADTDDVWQPADQTFGRRMKIVSFRWLSKEEV</sequence>
<reference evidence="3 4" key="1">
    <citation type="submission" date="2020-07" db="EMBL/GenBank/DDBJ databases">
        <title>Roseicoccus Jingziensis gen. nov., sp. nov., isolated from coastal seawater.</title>
        <authorList>
            <person name="Feng X."/>
        </authorList>
    </citation>
    <scope>NUCLEOTIDE SEQUENCE [LARGE SCALE GENOMIC DNA]</scope>
    <source>
        <strain evidence="3 4">N1E253</strain>
    </source>
</reference>
<evidence type="ECO:0000313" key="4">
    <source>
        <dbReference type="Proteomes" id="UP000557872"/>
    </source>
</evidence>
<dbReference type="RefSeq" id="WP_178930746.1">
    <property type="nucleotide sequence ID" value="NZ_JACBAZ010000001.1"/>
</dbReference>
<feature type="region of interest" description="Disordered" evidence="1">
    <location>
        <begin position="90"/>
        <end position="116"/>
    </location>
</feature>
<keyword evidence="2" id="KW-0472">Membrane</keyword>
<evidence type="ECO:0000256" key="1">
    <source>
        <dbReference type="SAM" id="MobiDB-lite"/>
    </source>
</evidence>
<keyword evidence="4" id="KW-1185">Reference proteome</keyword>
<gene>
    <name evidence="3" type="ORF">HW115_01165</name>
</gene>
<keyword evidence="2" id="KW-1133">Transmembrane helix</keyword>
<dbReference type="Proteomes" id="UP000557872">
    <property type="component" value="Unassembled WGS sequence"/>
</dbReference>
<organism evidence="3 4">
    <name type="scientific">Oceaniferula marina</name>
    <dbReference type="NCBI Taxonomy" id="2748318"/>
    <lineage>
        <taxon>Bacteria</taxon>
        <taxon>Pseudomonadati</taxon>
        <taxon>Verrucomicrobiota</taxon>
        <taxon>Verrucomicrobiia</taxon>
        <taxon>Verrucomicrobiales</taxon>
        <taxon>Verrucomicrobiaceae</taxon>
        <taxon>Oceaniferula</taxon>
    </lineage>
</organism>
<feature type="transmembrane region" description="Helical" evidence="2">
    <location>
        <begin position="20"/>
        <end position="42"/>
    </location>
</feature>
<accession>A0A851GJ21</accession>
<dbReference type="EMBL" id="JACBAZ010000001">
    <property type="protein sequence ID" value="NWK54204.1"/>
    <property type="molecule type" value="Genomic_DNA"/>
</dbReference>
<keyword evidence="2" id="KW-0812">Transmembrane</keyword>
<name>A0A851GJ21_9BACT</name>
<proteinExistence type="predicted"/>
<dbReference type="AlphaFoldDB" id="A0A851GJ21"/>
<comment type="caution">
    <text evidence="3">The sequence shown here is derived from an EMBL/GenBank/DDBJ whole genome shotgun (WGS) entry which is preliminary data.</text>
</comment>
<evidence type="ECO:0000256" key="2">
    <source>
        <dbReference type="SAM" id="Phobius"/>
    </source>
</evidence>